<accession>A0A8J3TH01</accession>
<dbReference type="Proteomes" id="UP000599074">
    <property type="component" value="Unassembled WGS sequence"/>
</dbReference>
<dbReference type="RefSeq" id="WP_168115145.1">
    <property type="nucleotide sequence ID" value="NZ_BOON01000050.1"/>
</dbReference>
<reference evidence="1" key="1">
    <citation type="submission" date="2021-01" db="EMBL/GenBank/DDBJ databases">
        <title>Whole genome shotgun sequence of Planosporangium mesophilum NBRC 109066.</title>
        <authorList>
            <person name="Komaki H."/>
            <person name="Tamura T."/>
        </authorList>
    </citation>
    <scope>NUCLEOTIDE SEQUENCE</scope>
    <source>
        <strain evidence="1">NBRC 109066</strain>
    </source>
</reference>
<name>A0A8J3TH01_9ACTN</name>
<dbReference type="EMBL" id="BOON01000050">
    <property type="protein sequence ID" value="GII25346.1"/>
    <property type="molecule type" value="Genomic_DNA"/>
</dbReference>
<proteinExistence type="predicted"/>
<keyword evidence="2" id="KW-1185">Reference proteome</keyword>
<organism evidence="1 2">
    <name type="scientific">Planosporangium mesophilum</name>
    <dbReference type="NCBI Taxonomy" id="689768"/>
    <lineage>
        <taxon>Bacteria</taxon>
        <taxon>Bacillati</taxon>
        <taxon>Actinomycetota</taxon>
        <taxon>Actinomycetes</taxon>
        <taxon>Micromonosporales</taxon>
        <taxon>Micromonosporaceae</taxon>
        <taxon>Planosporangium</taxon>
    </lineage>
</organism>
<comment type="caution">
    <text evidence="1">The sequence shown here is derived from an EMBL/GenBank/DDBJ whole genome shotgun (WGS) entry which is preliminary data.</text>
</comment>
<evidence type="ECO:0000313" key="1">
    <source>
        <dbReference type="EMBL" id="GII25346.1"/>
    </source>
</evidence>
<gene>
    <name evidence="1" type="ORF">Pme01_49430</name>
</gene>
<sequence>MTAAAATVAAPDAGTGSVPVLPLAVGLYSNPVFVLAMQVQYRLSRLLIGTAGTDAAWLESAAADLDAIAATGHRDADLAAETAGIARTAAAALRGWS</sequence>
<dbReference type="AlphaFoldDB" id="A0A8J3TH01"/>
<protein>
    <submittedName>
        <fullName evidence="1">Uncharacterized protein</fullName>
    </submittedName>
</protein>
<evidence type="ECO:0000313" key="2">
    <source>
        <dbReference type="Proteomes" id="UP000599074"/>
    </source>
</evidence>